<evidence type="ECO:0000256" key="8">
    <source>
        <dbReference type="SAM" id="Phobius"/>
    </source>
</evidence>
<comment type="caution">
    <text evidence="10">The sequence shown here is derived from an EMBL/GenBank/DDBJ whole genome shotgun (WGS) entry which is preliminary data.</text>
</comment>
<organism evidence="10 11">
    <name type="scientific">Sphaerisporangium krabiense</name>
    <dbReference type="NCBI Taxonomy" id="763782"/>
    <lineage>
        <taxon>Bacteria</taxon>
        <taxon>Bacillati</taxon>
        <taxon>Actinomycetota</taxon>
        <taxon>Actinomycetes</taxon>
        <taxon>Streptosporangiales</taxon>
        <taxon>Streptosporangiaceae</taxon>
        <taxon>Sphaerisporangium</taxon>
    </lineage>
</organism>
<protein>
    <recommendedName>
        <fullName evidence="9">Putative zinc-finger domain-containing protein</fullName>
    </recommendedName>
</protein>
<feature type="compositionally biased region" description="Low complexity" evidence="7">
    <location>
        <begin position="130"/>
        <end position="144"/>
    </location>
</feature>
<evidence type="ECO:0000313" key="11">
    <source>
        <dbReference type="Proteomes" id="UP000588112"/>
    </source>
</evidence>
<feature type="domain" description="Putative zinc-finger" evidence="9">
    <location>
        <begin position="3"/>
        <end position="30"/>
    </location>
</feature>
<dbReference type="InterPro" id="IPR041916">
    <property type="entry name" value="Anti_sigma_zinc_sf"/>
</dbReference>
<dbReference type="Pfam" id="PF13490">
    <property type="entry name" value="zf-HC2"/>
    <property type="match status" value="1"/>
</dbReference>
<dbReference type="PANTHER" id="PTHR37461:SF1">
    <property type="entry name" value="ANTI-SIGMA-K FACTOR RSKA"/>
    <property type="match status" value="1"/>
</dbReference>
<keyword evidence="6" id="KW-0804">Transcription</keyword>
<evidence type="ECO:0000256" key="2">
    <source>
        <dbReference type="ARBA" id="ARBA00022692"/>
    </source>
</evidence>
<evidence type="ECO:0000256" key="3">
    <source>
        <dbReference type="ARBA" id="ARBA00022989"/>
    </source>
</evidence>
<dbReference type="GO" id="GO:0016989">
    <property type="term" value="F:sigma factor antagonist activity"/>
    <property type="evidence" value="ECO:0007669"/>
    <property type="project" value="TreeGrafter"/>
</dbReference>
<dbReference type="AlphaFoldDB" id="A0A7W8Z0K0"/>
<dbReference type="GO" id="GO:0006417">
    <property type="term" value="P:regulation of translation"/>
    <property type="evidence" value="ECO:0007669"/>
    <property type="project" value="TreeGrafter"/>
</dbReference>
<keyword evidence="4" id="KW-0805">Transcription regulation</keyword>
<dbReference type="PANTHER" id="PTHR37461">
    <property type="entry name" value="ANTI-SIGMA-K FACTOR RSKA"/>
    <property type="match status" value="1"/>
</dbReference>
<feature type="compositionally biased region" description="Low complexity" evidence="7">
    <location>
        <begin position="108"/>
        <end position="119"/>
    </location>
</feature>
<reference evidence="10 11" key="1">
    <citation type="submission" date="2020-08" db="EMBL/GenBank/DDBJ databases">
        <title>Sequencing the genomes of 1000 actinobacteria strains.</title>
        <authorList>
            <person name="Klenk H.-P."/>
        </authorList>
    </citation>
    <scope>NUCLEOTIDE SEQUENCE [LARGE SCALE GENOMIC DNA]</scope>
    <source>
        <strain evidence="10 11">DSM 45790</strain>
    </source>
</reference>
<keyword evidence="11" id="KW-1185">Reference proteome</keyword>
<evidence type="ECO:0000256" key="6">
    <source>
        <dbReference type="ARBA" id="ARBA00023163"/>
    </source>
</evidence>
<keyword evidence="5 8" id="KW-0472">Membrane</keyword>
<dbReference type="EMBL" id="JACHBR010000001">
    <property type="protein sequence ID" value="MBB5625112.1"/>
    <property type="molecule type" value="Genomic_DNA"/>
</dbReference>
<comment type="subcellular location">
    <subcellularLocation>
        <location evidence="1">Membrane</location>
        <topology evidence="1">Single-pass membrane protein</topology>
    </subcellularLocation>
</comment>
<keyword evidence="3 8" id="KW-1133">Transmembrane helix</keyword>
<dbReference type="InterPro" id="IPR051474">
    <property type="entry name" value="Anti-sigma-K/W_factor"/>
</dbReference>
<accession>A0A7W8Z0K0</accession>
<evidence type="ECO:0000256" key="1">
    <source>
        <dbReference type="ARBA" id="ARBA00004167"/>
    </source>
</evidence>
<dbReference type="Proteomes" id="UP000588112">
    <property type="component" value="Unassembled WGS sequence"/>
</dbReference>
<feature type="transmembrane region" description="Helical" evidence="8">
    <location>
        <begin position="78"/>
        <end position="99"/>
    </location>
</feature>
<name>A0A7W8Z0K0_9ACTN</name>
<evidence type="ECO:0000256" key="7">
    <source>
        <dbReference type="SAM" id="MobiDB-lite"/>
    </source>
</evidence>
<gene>
    <name evidence="10" type="ORF">BJ981_000811</name>
</gene>
<evidence type="ECO:0000256" key="5">
    <source>
        <dbReference type="ARBA" id="ARBA00023136"/>
    </source>
</evidence>
<proteinExistence type="predicted"/>
<dbReference type="GO" id="GO:0016020">
    <property type="term" value="C:membrane"/>
    <property type="evidence" value="ECO:0007669"/>
    <property type="project" value="UniProtKB-SubCell"/>
</dbReference>
<dbReference type="InterPro" id="IPR027383">
    <property type="entry name" value="Znf_put"/>
</dbReference>
<sequence>MSLGAYTVGALEADEAARVEAHLATCPECQAEFEELNDLTALLGRVSEGDIEQVASPPRAVLDRLVAASARRHRVNRILMSAAAAAGVVVVGGAAWLALGDDHGTTATAARPAASSPTTGQGFAPERGQDAPGAAGESAPASDAPLMATETPLVLKGDRKGIRAEVTLVPGGAGTTVHITITGVPKGTPCRVVAVGPDGVESPAGSWTVDESEYRMKKPANFTGHTDLTMDRIRAFEFRTSDGELLVSVSRS</sequence>
<evidence type="ECO:0000313" key="10">
    <source>
        <dbReference type="EMBL" id="MBB5625112.1"/>
    </source>
</evidence>
<dbReference type="Gene3D" id="1.10.10.1320">
    <property type="entry name" value="Anti-sigma factor, zinc-finger domain"/>
    <property type="match status" value="1"/>
</dbReference>
<evidence type="ECO:0000259" key="9">
    <source>
        <dbReference type="Pfam" id="PF13490"/>
    </source>
</evidence>
<keyword evidence="2 8" id="KW-0812">Transmembrane</keyword>
<feature type="region of interest" description="Disordered" evidence="7">
    <location>
        <begin position="108"/>
        <end position="147"/>
    </location>
</feature>
<evidence type="ECO:0000256" key="4">
    <source>
        <dbReference type="ARBA" id="ARBA00023015"/>
    </source>
</evidence>